<dbReference type="Gene3D" id="2.60.120.1570">
    <property type="entry name" value="Peptide-N-glycosidase F, N-terminal domain"/>
    <property type="match status" value="1"/>
</dbReference>
<evidence type="ECO:0000313" key="3">
    <source>
        <dbReference type="EMBL" id="SCD19301.1"/>
    </source>
</evidence>
<dbReference type="Pfam" id="PF09112">
    <property type="entry name" value="N-glycanase_N"/>
    <property type="match status" value="1"/>
</dbReference>
<dbReference type="RefSeq" id="WP_076928610.1">
    <property type="nucleotide sequence ID" value="NZ_LT605205.1"/>
</dbReference>
<dbReference type="STRING" id="1642647.PSM36_0471"/>
<dbReference type="Gene3D" id="2.60.120.230">
    <property type="match status" value="1"/>
</dbReference>
<proteinExistence type="predicted"/>
<evidence type="ECO:0000256" key="1">
    <source>
        <dbReference type="ARBA" id="ARBA00023157"/>
    </source>
</evidence>
<keyword evidence="4" id="KW-1185">Reference proteome</keyword>
<dbReference type="AlphaFoldDB" id="A0A1R3SUQ1"/>
<keyword evidence="3" id="KW-0326">Glycosidase</keyword>
<protein>
    <submittedName>
        <fullName evidence="3">Peptide-N-glycosidase F, N terminal</fullName>
    </submittedName>
</protein>
<evidence type="ECO:0000313" key="4">
    <source>
        <dbReference type="Proteomes" id="UP000187464"/>
    </source>
</evidence>
<dbReference type="Pfam" id="PF22252">
    <property type="entry name" value="PNGase_F-II_N"/>
    <property type="match status" value="1"/>
</dbReference>
<dbReference type="SUPFAM" id="SSF49742">
    <property type="entry name" value="PHM/PNGase F"/>
    <property type="match status" value="1"/>
</dbReference>
<dbReference type="Proteomes" id="UP000187464">
    <property type="component" value="Chromosome I"/>
</dbReference>
<organism evidence="3 4">
    <name type="scientific">Proteiniphilum saccharofermentans</name>
    <dbReference type="NCBI Taxonomy" id="1642647"/>
    <lineage>
        <taxon>Bacteria</taxon>
        <taxon>Pseudomonadati</taxon>
        <taxon>Bacteroidota</taxon>
        <taxon>Bacteroidia</taxon>
        <taxon>Bacteroidales</taxon>
        <taxon>Dysgonomonadaceae</taxon>
        <taxon>Proteiniphilum</taxon>
    </lineage>
</organism>
<dbReference type="InterPro" id="IPR043022">
    <property type="entry name" value="PngaseF_N_sf"/>
</dbReference>
<dbReference type="InterPro" id="IPR008977">
    <property type="entry name" value="PHM/PNGase_F_dom_sf"/>
</dbReference>
<accession>A0A1R3SUQ1</accession>
<dbReference type="KEGG" id="psac:PSM36_0471"/>
<dbReference type="Pfam" id="PF09113">
    <property type="entry name" value="N-glycanase_C"/>
    <property type="match status" value="1"/>
</dbReference>
<gene>
    <name evidence="3" type="ORF">PSM36_0471</name>
</gene>
<keyword evidence="1" id="KW-1015">Disulfide bond</keyword>
<sequence>MKRTISIFLTGILTIVAVLAVETSKMQLSTDRKDTFEGEKEYKTIRITYPMGSREGASGAKTVMEISGNWAKITTVSHRRDTDAPVQPTYLDYNTGREIKTALLKGEESIYTIRSFTINEGLEFLDETEVIAGYKCKKAKTIINSNTLEIWYTTELGMYGSVQPGVAIPEGIVLKVVRNGNPTAVASKVELLNEETVLEPTLRGVELKAPAFNYKIQQSRVIAVNVFDHESIYFRDIPKVTQLDEEKVLRFANGSILMRKVKLPEENMGYSIFTELSHYSEGDAYDRTGSIFIIPTERERSFFDGLLHGKESLPVYHDKDGNPYEGMVVTDDYLPPFELMRFYTSFGVRGYNHIEVADYNWPDSVVFKQEVTDYASILKGDVWVGAWIGNYSHDGHNVTLDIKYYPQRESAPKEVYPLFATVNIMEMAGQAYPENMFRNDSLTVNFKIDRDLKDGYIRYISTGHGGWGGGDEFNPKLNEIFLDGKRIIAYTPWREDCGSYRELNPASGNFANGLSSSDLSRSGWCPGTVSYPVYIRVGDMKAGEHQLKVTIPVGDPAGNSLSYWCISGVLVGDVDGNPAD</sequence>
<dbReference type="InterPro" id="IPR015197">
    <property type="entry name" value="PngaseF_C"/>
</dbReference>
<dbReference type="SMART" id="SM01290">
    <property type="entry name" value="N-glycanase_N"/>
    <property type="match status" value="1"/>
</dbReference>
<dbReference type="InterPro" id="IPR014784">
    <property type="entry name" value="Cu2_ascorb_mOase-like_C"/>
</dbReference>
<name>A0A1R3SUQ1_9BACT</name>
<evidence type="ECO:0000259" key="2">
    <source>
        <dbReference type="SMART" id="SM01290"/>
    </source>
</evidence>
<dbReference type="InterPro" id="IPR015196">
    <property type="entry name" value="PngaseF_N"/>
</dbReference>
<dbReference type="GO" id="GO:0016798">
    <property type="term" value="F:hydrolase activity, acting on glycosyl bonds"/>
    <property type="evidence" value="ECO:0007669"/>
    <property type="project" value="UniProtKB-KW"/>
</dbReference>
<dbReference type="GO" id="GO:0016715">
    <property type="term" value="F:oxidoreductase activity, acting on paired donors, with incorporation or reduction of molecular oxygen, reduced ascorbate as one donor, and incorporation of one atom of oxygen"/>
    <property type="evidence" value="ECO:0007669"/>
    <property type="project" value="InterPro"/>
</dbReference>
<reference evidence="3 4" key="1">
    <citation type="submission" date="2016-08" db="EMBL/GenBank/DDBJ databases">
        <authorList>
            <person name="Seilhamer J.J."/>
        </authorList>
    </citation>
    <scope>NUCLEOTIDE SEQUENCE [LARGE SCALE GENOMIC DNA]</scope>
    <source>
        <strain evidence="3">M3/6</strain>
    </source>
</reference>
<dbReference type="EMBL" id="LT605205">
    <property type="protein sequence ID" value="SCD19301.1"/>
    <property type="molecule type" value="Genomic_DNA"/>
</dbReference>
<feature type="domain" description="Peptide-N-glycosidase F N-terminal" evidence="2">
    <location>
        <begin position="223"/>
        <end position="404"/>
    </location>
</feature>
<keyword evidence="3" id="KW-0378">Hydrolase</keyword>